<keyword evidence="3" id="KW-1185">Reference proteome</keyword>
<evidence type="ECO:0000313" key="3">
    <source>
        <dbReference type="Proteomes" id="UP001059617"/>
    </source>
</evidence>
<accession>A0ABY5VR90</accession>
<dbReference type="SUPFAM" id="SSF51735">
    <property type="entry name" value="NAD(P)-binding Rossmann-fold domains"/>
    <property type="match status" value="1"/>
</dbReference>
<dbReference type="InterPro" id="IPR002347">
    <property type="entry name" value="SDR_fam"/>
</dbReference>
<organism evidence="2 3">
    <name type="scientific">Dactylosporangium fulvum</name>
    <dbReference type="NCBI Taxonomy" id="53359"/>
    <lineage>
        <taxon>Bacteria</taxon>
        <taxon>Bacillati</taxon>
        <taxon>Actinomycetota</taxon>
        <taxon>Actinomycetes</taxon>
        <taxon>Micromonosporales</taxon>
        <taxon>Micromonosporaceae</taxon>
        <taxon>Dactylosporangium</taxon>
    </lineage>
</organism>
<proteinExistence type="predicted"/>
<dbReference type="PANTHER" id="PTHR43157:SF31">
    <property type="entry name" value="PHOSPHATIDYLINOSITOL-GLYCAN BIOSYNTHESIS CLASS F PROTEIN"/>
    <property type="match status" value="1"/>
</dbReference>
<reference evidence="2" key="1">
    <citation type="submission" date="2021-04" db="EMBL/GenBank/DDBJ databases">
        <authorList>
            <person name="Hartkoorn R.C."/>
            <person name="Beaudoing E."/>
            <person name="Hot D."/>
        </authorList>
    </citation>
    <scope>NUCLEOTIDE SEQUENCE</scope>
    <source>
        <strain evidence="2">NRRL B-16292</strain>
    </source>
</reference>
<evidence type="ECO:0000256" key="1">
    <source>
        <dbReference type="ARBA" id="ARBA00023002"/>
    </source>
</evidence>
<dbReference type="Proteomes" id="UP001059617">
    <property type="component" value="Chromosome"/>
</dbReference>
<protein>
    <submittedName>
        <fullName evidence="2">SDR family NAD(P)-dependent oxidoreductase</fullName>
    </submittedName>
</protein>
<dbReference type="Gene3D" id="3.40.50.720">
    <property type="entry name" value="NAD(P)-binding Rossmann-like Domain"/>
    <property type="match status" value="1"/>
</dbReference>
<dbReference type="InterPro" id="IPR036291">
    <property type="entry name" value="NAD(P)-bd_dom_sf"/>
</dbReference>
<name>A0ABY5VR90_9ACTN</name>
<keyword evidence="1" id="KW-0560">Oxidoreductase</keyword>
<evidence type="ECO:0000313" key="2">
    <source>
        <dbReference type="EMBL" id="UWP80297.1"/>
    </source>
</evidence>
<sequence>MQNIIVSGGNSGIGLESARSLLRQGHHVVILGRDPRKGESALASFGATRERASFVQADLSTHDGVRRAARELLSTHERYDAILHTTGVMTFEDLRTADGLHPFFTVNYLSRYHLTQLLLPALRHAEHPRVVMMTAHVPLSTRIDMADFPQYTPFSFTGMRKPIQIANHHYAAHLAATEPGLLAGVVNAGSARTDIFRMQPRWMRATAVVLGPLIFDSIDKAAHNAINATSRQDWPTSSYWRKTGDFSHPTPISLDASQTSAVIAASRDLTSA</sequence>
<gene>
    <name evidence="2" type="ORF">Dfulv_34760</name>
</gene>
<dbReference type="EMBL" id="CP073720">
    <property type="protein sequence ID" value="UWP80297.1"/>
    <property type="molecule type" value="Genomic_DNA"/>
</dbReference>
<reference evidence="2" key="2">
    <citation type="submission" date="2022-09" db="EMBL/GenBank/DDBJ databases">
        <title>Biosynthetic gene clusters of Dactylosporangioum fulvum.</title>
        <authorList>
            <person name="Caradec T."/>
        </authorList>
    </citation>
    <scope>NUCLEOTIDE SEQUENCE</scope>
    <source>
        <strain evidence="2">NRRL B-16292</strain>
    </source>
</reference>
<dbReference type="RefSeq" id="WP_259858055.1">
    <property type="nucleotide sequence ID" value="NZ_BAAAST010000009.1"/>
</dbReference>
<dbReference type="PANTHER" id="PTHR43157">
    <property type="entry name" value="PHOSPHATIDYLINOSITOL-GLYCAN BIOSYNTHESIS CLASS F PROTEIN-RELATED"/>
    <property type="match status" value="1"/>
</dbReference>
<dbReference type="Pfam" id="PF00106">
    <property type="entry name" value="adh_short"/>
    <property type="match status" value="1"/>
</dbReference>